<organism evidence="10 11">
    <name type="scientific">Rubripirellula reticaptiva</name>
    <dbReference type="NCBI Taxonomy" id="2528013"/>
    <lineage>
        <taxon>Bacteria</taxon>
        <taxon>Pseudomonadati</taxon>
        <taxon>Planctomycetota</taxon>
        <taxon>Planctomycetia</taxon>
        <taxon>Pirellulales</taxon>
        <taxon>Pirellulaceae</taxon>
        <taxon>Rubripirellula</taxon>
    </lineage>
</organism>
<dbReference type="InterPro" id="IPR009056">
    <property type="entry name" value="Cyt_c-like_dom"/>
</dbReference>
<dbReference type="SUPFAM" id="SSF49503">
    <property type="entry name" value="Cupredoxins"/>
    <property type="match status" value="1"/>
</dbReference>
<dbReference type="PROSITE" id="PS00196">
    <property type="entry name" value="COPPER_BLUE"/>
    <property type="match status" value="1"/>
</dbReference>
<dbReference type="OrthoDB" id="9814063at2"/>
<evidence type="ECO:0000256" key="4">
    <source>
        <dbReference type="ARBA" id="ARBA00022982"/>
    </source>
</evidence>
<evidence type="ECO:0000256" key="1">
    <source>
        <dbReference type="ARBA" id="ARBA00022448"/>
    </source>
</evidence>
<evidence type="ECO:0000256" key="6">
    <source>
        <dbReference type="ARBA" id="ARBA00023008"/>
    </source>
</evidence>
<dbReference type="SUPFAM" id="SSF48431">
    <property type="entry name" value="Lipovitellin-phosvitin complex, superhelical domain"/>
    <property type="match status" value="1"/>
</dbReference>
<dbReference type="PANTHER" id="PTHR33546:SF1">
    <property type="entry name" value="LARGE, MULTIFUNCTIONAL SECRETED PROTEIN"/>
    <property type="match status" value="1"/>
</dbReference>
<keyword evidence="8" id="KW-0732">Signal</keyword>
<keyword evidence="3 7" id="KW-0479">Metal-binding</keyword>
<keyword evidence="11" id="KW-1185">Reference proteome</keyword>
<keyword evidence="1" id="KW-0813">Transport</keyword>
<dbReference type="PANTHER" id="PTHR33546">
    <property type="entry name" value="LARGE, MULTIFUNCTIONAL SECRETED PROTEIN-RELATED"/>
    <property type="match status" value="1"/>
</dbReference>
<reference evidence="10 11" key="1">
    <citation type="submission" date="2019-02" db="EMBL/GenBank/DDBJ databases">
        <title>Deep-cultivation of Planctomycetes and their phenomic and genomic characterization uncovers novel biology.</title>
        <authorList>
            <person name="Wiegand S."/>
            <person name="Jogler M."/>
            <person name="Boedeker C."/>
            <person name="Pinto D."/>
            <person name="Vollmers J."/>
            <person name="Rivas-Marin E."/>
            <person name="Kohn T."/>
            <person name="Peeters S.H."/>
            <person name="Heuer A."/>
            <person name="Rast P."/>
            <person name="Oberbeckmann S."/>
            <person name="Bunk B."/>
            <person name="Jeske O."/>
            <person name="Meyerdierks A."/>
            <person name="Storesund J.E."/>
            <person name="Kallscheuer N."/>
            <person name="Luecker S."/>
            <person name="Lage O.M."/>
            <person name="Pohl T."/>
            <person name="Merkel B.J."/>
            <person name="Hornburger P."/>
            <person name="Mueller R.-W."/>
            <person name="Bruemmer F."/>
            <person name="Labrenz M."/>
            <person name="Spormann A.M."/>
            <person name="Op Den Camp H."/>
            <person name="Overmann J."/>
            <person name="Amann R."/>
            <person name="Jetten M.S.M."/>
            <person name="Mascher T."/>
            <person name="Medema M.H."/>
            <person name="Devos D.P."/>
            <person name="Kaster A.-K."/>
            <person name="Ovreas L."/>
            <person name="Rohde M."/>
            <person name="Galperin M.Y."/>
            <person name="Jogler C."/>
        </authorList>
    </citation>
    <scope>NUCLEOTIDE SEQUENCE [LARGE SCALE GENOMIC DNA]</scope>
    <source>
        <strain evidence="10 11">Poly59</strain>
    </source>
</reference>
<proteinExistence type="predicted"/>
<feature type="signal peptide" evidence="8">
    <location>
        <begin position="1"/>
        <end position="19"/>
    </location>
</feature>
<dbReference type="GO" id="GO:0009055">
    <property type="term" value="F:electron transfer activity"/>
    <property type="evidence" value="ECO:0007669"/>
    <property type="project" value="InterPro"/>
</dbReference>
<dbReference type="Pfam" id="PF00127">
    <property type="entry name" value="Copper-bind"/>
    <property type="match status" value="1"/>
</dbReference>
<comment type="caution">
    <text evidence="10">The sequence shown here is derived from an EMBL/GenBank/DDBJ whole genome shotgun (WGS) entry which is preliminary data.</text>
</comment>
<feature type="domain" description="Cytochrome c" evidence="9">
    <location>
        <begin position="500"/>
        <end position="639"/>
    </location>
</feature>
<dbReference type="Proteomes" id="UP000317977">
    <property type="component" value="Unassembled WGS sequence"/>
</dbReference>
<keyword evidence="2 7" id="KW-0349">Heme</keyword>
<dbReference type="InterPro" id="IPR011989">
    <property type="entry name" value="ARM-like"/>
</dbReference>
<dbReference type="RefSeq" id="WP_146532887.1">
    <property type="nucleotide sequence ID" value="NZ_SJPX01000001.1"/>
</dbReference>
<name>A0A5C6F8N3_9BACT</name>
<evidence type="ECO:0000313" key="11">
    <source>
        <dbReference type="Proteomes" id="UP000317977"/>
    </source>
</evidence>
<dbReference type="PROSITE" id="PS51007">
    <property type="entry name" value="CYTC"/>
    <property type="match status" value="1"/>
</dbReference>
<dbReference type="InterPro" id="IPR008972">
    <property type="entry name" value="Cupredoxin"/>
</dbReference>
<dbReference type="CDD" id="cd04233">
    <property type="entry name" value="Auracyanin"/>
    <property type="match status" value="1"/>
</dbReference>
<dbReference type="InterPro" id="IPR011030">
    <property type="entry name" value="Lipovitellin_superhlx_dom"/>
</dbReference>
<protein>
    <recommendedName>
        <fullName evidence="9">Cytochrome c domain-containing protein</fullName>
    </recommendedName>
</protein>
<dbReference type="AlphaFoldDB" id="A0A5C6F8N3"/>
<evidence type="ECO:0000256" key="3">
    <source>
        <dbReference type="ARBA" id="ARBA00022723"/>
    </source>
</evidence>
<dbReference type="InterPro" id="IPR028871">
    <property type="entry name" value="BlueCu_1_BS"/>
</dbReference>
<dbReference type="EMBL" id="SJPX01000001">
    <property type="protein sequence ID" value="TWU58103.1"/>
    <property type="molecule type" value="Genomic_DNA"/>
</dbReference>
<dbReference type="SUPFAM" id="SSF46626">
    <property type="entry name" value="Cytochrome c"/>
    <property type="match status" value="1"/>
</dbReference>
<dbReference type="Pfam" id="PF00034">
    <property type="entry name" value="Cytochrom_C"/>
    <property type="match status" value="1"/>
</dbReference>
<dbReference type="InterPro" id="IPR013427">
    <property type="entry name" value="Haem-bd_dom_put"/>
</dbReference>
<evidence type="ECO:0000256" key="2">
    <source>
        <dbReference type="ARBA" id="ARBA00022617"/>
    </source>
</evidence>
<evidence type="ECO:0000256" key="5">
    <source>
        <dbReference type="ARBA" id="ARBA00023004"/>
    </source>
</evidence>
<dbReference type="InterPro" id="IPR000923">
    <property type="entry name" value="BlueCu_1"/>
</dbReference>
<dbReference type="Gene3D" id="2.60.40.420">
    <property type="entry name" value="Cupredoxins - blue copper proteins"/>
    <property type="match status" value="1"/>
</dbReference>
<sequence precursor="true">MRVHFSCLILLVSTCLVFADDVVADDHGHGSSASTTAVEAPTVFLDKSPRIVAYQLKRLDNARLLMVPRKTDDVKYIPVYSAIISRAGMSPQFREEAVDALMMLETASPVSVLLGAVDRVEGDDRAVRRTKRELAAMMIRRHEADLPASTDELVEATKSSDDFIQSVGFAGLSVSGSEAIALEHAAIGNDETLSLLHATELVPPKKMPPSIRDFVVKTLTESKSTSVRNAAINALGFIPTDQANTFEMVAPLVADAKLRTAAVKTLLMIRDEDRQESVSAELLSNLVDTAEKTPASERTSAAFTDAMQLADGLMASVSSETARQYRARLSEISVRMVRIKTVEEEMRYDLTYFAVEAGRPVQIVLENHDLMPHNMVISMPGTLKEVAQLGLEAGPTGGRDGLQYVPKSDLVIEATEMVPAHGEARLTFTAPTEPGEYPFVCTFPQHWYRMYGVMVVTENLDEWLKNPIEPANPIGSNRAFVQSWTIDDFKDKLDQGMVGRTPEFGKRIFTEASCAGCHKVAGEGGVIGPELTDVLTRWKGDRMGVLREILDPSHKIDAKYMMQRILTVDGRTITGVLVKEDDDNVSLMSSPEAKEPTVVAQDDIEAMVPSSVSMMPKALMDQYTQDEIFELMWYLETASPSNN</sequence>
<keyword evidence="4" id="KW-0249">Electron transport</keyword>
<feature type="chain" id="PRO_5022837927" description="Cytochrome c domain-containing protein" evidence="8">
    <location>
        <begin position="20"/>
        <end position="643"/>
    </location>
</feature>
<evidence type="ECO:0000313" key="10">
    <source>
        <dbReference type="EMBL" id="TWU58103.1"/>
    </source>
</evidence>
<dbReference type="Gene3D" id="1.25.10.10">
    <property type="entry name" value="Leucine-rich Repeat Variant"/>
    <property type="match status" value="1"/>
</dbReference>
<keyword evidence="5 7" id="KW-0408">Iron</keyword>
<accession>A0A5C6F8N3</accession>
<dbReference type="GO" id="GO:0020037">
    <property type="term" value="F:heme binding"/>
    <property type="evidence" value="ECO:0007669"/>
    <property type="project" value="InterPro"/>
</dbReference>
<evidence type="ECO:0000259" key="9">
    <source>
        <dbReference type="PROSITE" id="PS51007"/>
    </source>
</evidence>
<keyword evidence="6" id="KW-0186">Copper</keyword>
<dbReference type="NCBIfam" id="TIGR02603">
    <property type="entry name" value="CxxCH_TIGR02603"/>
    <property type="match status" value="1"/>
</dbReference>
<dbReference type="InterPro" id="IPR036909">
    <property type="entry name" value="Cyt_c-like_dom_sf"/>
</dbReference>
<evidence type="ECO:0000256" key="7">
    <source>
        <dbReference type="PROSITE-ProRule" id="PRU00433"/>
    </source>
</evidence>
<gene>
    <name evidence="10" type="ORF">Poly59_10120</name>
</gene>
<dbReference type="Gene3D" id="1.10.760.10">
    <property type="entry name" value="Cytochrome c-like domain"/>
    <property type="match status" value="1"/>
</dbReference>
<evidence type="ECO:0000256" key="8">
    <source>
        <dbReference type="SAM" id="SignalP"/>
    </source>
</evidence>
<dbReference type="GO" id="GO:0005507">
    <property type="term" value="F:copper ion binding"/>
    <property type="evidence" value="ECO:0007669"/>
    <property type="project" value="InterPro"/>
</dbReference>